<dbReference type="Proteomes" id="UP000285961">
    <property type="component" value="Unassembled WGS sequence"/>
</dbReference>
<evidence type="ECO:0000256" key="3">
    <source>
        <dbReference type="RuleBase" id="RU003560"/>
    </source>
</evidence>
<dbReference type="Pfam" id="PF00202">
    <property type="entry name" value="Aminotran_3"/>
    <property type="match status" value="1"/>
</dbReference>
<keyword evidence="4" id="KW-0032">Aminotransferase</keyword>
<evidence type="ECO:0000256" key="1">
    <source>
        <dbReference type="ARBA" id="ARBA00001933"/>
    </source>
</evidence>
<keyword evidence="4" id="KW-0808">Transferase</keyword>
<reference evidence="4 5" key="1">
    <citation type="journal article" date="2017" name="ISME J.">
        <title>Energy and carbon metabolisms in a deep terrestrial subsurface fluid microbial community.</title>
        <authorList>
            <person name="Momper L."/>
            <person name="Jungbluth S.P."/>
            <person name="Lee M.D."/>
            <person name="Amend J.P."/>
        </authorList>
    </citation>
    <scope>NUCLEOTIDE SEQUENCE [LARGE SCALE GENOMIC DNA]</scope>
    <source>
        <strain evidence="4">SURF_17</strain>
    </source>
</reference>
<accession>A0A419F512</accession>
<protein>
    <submittedName>
        <fullName evidence="4">Aminotransferase class III-fold pyridoxal phosphate-dependent enzyme</fullName>
    </submittedName>
</protein>
<dbReference type="AlphaFoldDB" id="A0A419F512"/>
<gene>
    <name evidence="4" type="ORF">C4532_04350</name>
</gene>
<dbReference type="GO" id="GO:0008483">
    <property type="term" value="F:transaminase activity"/>
    <property type="evidence" value="ECO:0007669"/>
    <property type="project" value="UniProtKB-KW"/>
</dbReference>
<dbReference type="SUPFAM" id="SSF53383">
    <property type="entry name" value="PLP-dependent transferases"/>
    <property type="match status" value="1"/>
</dbReference>
<dbReference type="InterPro" id="IPR005814">
    <property type="entry name" value="Aminotrans_3"/>
</dbReference>
<name>A0A419F512_9BACT</name>
<dbReference type="InterPro" id="IPR015424">
    <property type="entry name" value="PyrdxlP-dep_Trfase"/>
</dbReference>
<dbReference type="PANTHER" id="PTHR43713:SF3">
    <property type="entry name" value="GLUTAMATE-1-SEMIALDEHYDE 2,1-AMINOMUTASE 1, CHLOROPLASTIC-RELATED"/>
    <property type="match status" value="1"/>
</dbReference>
<organism evidence="4 5">
    <name type="scientific">Candidatus Abyssobacteria bacterium SURF_17</name>
    <dbReference type="NCBI Taxonomy" id="2093361"/>
    <lineage>
        <taxon>Bacteria</taxon>
        <taxon>Pseudomonadati</taxon>
        <taxon>Candidatus Hydrogenedentota</taxon>
        <taxon>Candidatus Abyssobacteria</taxon>
    </lineage>
</organism>
<dbReference type="Gene3D" id="3.90.1150.10">
    <property type="entry name" value="Aspartate Aminotransferase, domain 1"/>
    <property type="match status" value="1"/>
</dbReference>
<proteinExistence type="inferred from homology"/>
<dbReference type="GO" id="GO:0030170">
    <property type="term" value="F:pyridoxal phosphate binding"/>
    <property type="evidence" value="ECO:0007669"/>
    <property type="project" value="InterPro"/>
</dbReference>
<comment type="caution">
    <text evidence="4">The sequence shown here is derived from an EMBL/GenBank/DDBJ whole genome shotgun (WGS) entry which is preliminary data.</text>
</comment>
<keyword evidence="2 3" id="KW-0663">Pyridoxal phosphate</keyword>
<dbReference type="PANTHER" id="PTHR43713">
    <property type="entry name" value="GLUTAMATE-1-SEMIALDEHYDE 2,1-AMINOMUTASE"/>
    <property type="match status" value="1"/>
</dbReference>
<comment type="similarity">
    <text evidence="3">Belongs to the class-III pyridoxal-phosphate-dependent aminotransferase family.</text>
</comment>
<dbReference type="CDD" id="cd00610">
    <property type="entry name" value="OAT_like"/>
    <property type="match status" value="1"/>
</dbReference>
<dbReference type="EMBL" id="QZKI01000026">
    <property type="protein sequence ID" value="RJP73548.1"/>
    <property type="molecule type" value="Genomic_DNA"/>
</dbReference>
<evidence type="ECO:0000313" key="5">
    <source>
        <dbReference type="Proteomes" id="UP000285961"/>
    </source>
</evidence>
<dbReference type="Gene3D" id="3.40.640.10">
    <property type="entry name" value="Type I PLP-dependent aspartate aminotransferase-like (Major domain)"/>
    <property type="match status" value="1"/>
</dbReference>
<comment type="cofactor">
    <cofactor evidence="1">
        <name>pyridoxal 5'-phosphate</name>
        <dbReference type="ChEBI" id="CHEBI:597326"/>
    </cofactor>
</comment>
<dbReference type="InterPro" id="IPR015421">
    <property type="entry name" value="PyrdxlP-dep_Trfase_major"/>
</dbReference>
<dbReference type="InterPro" id="IPR015422">
    <property type="entry name" value="PyrdxlP-dep_Trfase_small"/>
</dbReference>
<evidence type="ECO:0000313" key="4">
    <source>
        <dbReference type="EMBL" id="RJP73548.1"/>
    </source>
</evidence>
<evidence type="ECO:0000256" key="2">
    <source>
        <dbReference type="ARBA" id="ARBA00022898"/>
    </source>
</evidence>
<sequence>MEPEIRIGILGLGVLKMKYREIMERMDRLAAQPVKHIPEDVMGRVVAEIKKKTPKSAKMFEAARKVIPGGCEHMLSHTVPHPVFIDRGEGPFLIDVDGNRYIDYLNGGGPVLLGHNPPALIERMTEVLKKKGSFHGLCDEYETLAAEKIVQHMPAVEKVRFLQSGTEADMAAIRLARAYTEKKKIIKFCGTYHGWSDQLVVDLWVPHSGRFMANGIPESVTGDTVIVPQNDLDALRRAIEENEKDGGTAAVLVEPLGGESGTQPLEEGFHKELRKITRENNIVLIFDEVVTGFRVALGGAQELFGIDPELTVLGKIMGGCFPSSGALGGKAELMDILNSGIMSGGPSCFVAGTLAANLFSCAATYFTICEIERTNAIEKAAATTDRLVNELNVLFEDRNCPFFAYNYGSILHVETTGALHIDLTSEDGLARIFDRKTAVTNHQTFLRNEGLMTLMGKGFVTSAHGEREIKDTVEAYNRLLDAV</sequence>